<organism evidence="2 3">
    <name type="scientific">Halococcus morrhuae DSM 1307</name>
    <dbReference type="NCBI Taxonomy" id="931277"/>
    <lineage>
        <taxon>Archaea</taxon>
        <taxon>Methanobacteriati</taxon>
        <taxon>Methanobacteriota</taxon>
        <taxon>Stenosarchaea group</taxon>
        <taxon>Halobacteria</taxon>
        <taxon>Halobacteriales</taxon>
        <taxon>Halococcaceae</taxon>
        <taxon>Halococcus</taxon>
    </lineage>
</organism>
<feature type="region of interest" description="Disordered" evidence="1">
    <location>
        <begin position="1"/>
        <end position="30"/>
    </location>
</feature>
<dbReference type="Pfam" id="PF05787">
    <property type="entry name" value="PhoX"/>
    <property type="match status" value="1"/>
</dbReference>
<dbReference type="RefSeq" id="WP_004055229.1">
    <property type="nucleotide sequence ID" value="NZ_AOMC01000146.1"/>
</dbReference>
<dbReference type="eggNOG" id="arCOG08119">
    <property type="taxonomic scope" value="Archaea"/>
</dbReference>
<proteinExistence type="predicted"/>
<accession>M0M6I7</accession>
<evidence type="ECO:0000313" key="2">
    <source>
        <dbReference type="EMBL" id="EMA40993.1"/>
    </source>
</evidence>
<sequence length="736" mass="79792">MATSAAAALGASVSTVASAQKDDKNTPLAPNVEGKIERFATTALGAEVTGPEVTKAGTLFFSLQHPSRKNPEPFNSGGIGYVEGYDINSTTEFDELSVPTTDEQQGRVRVGSGEYVLLAQEGDNIGNGEDLGVPVTPDGVGLDEYPGPRYGNFGYNPDCNRFVPTNDDETEGYLFTNFEQSPGNVSRIPVSQRDDGSWSGDLENATNLANTDALREIGGTRINCYGDLSPWGTYLSAEEEYSHPRLSLTATTSEITEAGSGVGRRGAAQFYNRPNPTGIGDTAWAEKYNKGAYPQGAFGLAGIELQAYYLGADAADQDDGLSRDIDSETALTPIESPYPNPYRYGYIVDFREPTADSPRPMKYYVGGRAAWECPDVQSDEKTMYLSSDGDSKGFYKFVADEPIPSYDDPMDVAGSLYAARVTNEAAAKRQPPANVDLELDWLNLGHASNAEVESWIADYDGIDQINYLDHAETNWKEDLETALAEADREVVKNGNKDYIADEDIITWANQYEQRGHEGVDEALRRVPFLETRAAAKEIGATVEFRKSEGIDSKDGAGPGDYIYLGISELNDGMTDTKGNLQLDRVDGGLVYRAEIETDYNISTLEPAIVGADATDPAAVADDALLNIDNVFVMDDDRVLCCEDADQFSRSYPNDCLYVYTPDGSDGDGDGTETDDADDIYQGPGDDDDGDDTDNDGDGHVDEDDEDKDDDDDNDGNNQDDDDDGAIDEDGDRTKQN</sequence>
<evidence type="ECO:0008006" key="4">
    <source>
        <dbReference type="Google" id="ProtNLM"/>
    </source>
</evidence>
<keyword evidence="3" id="KW-1185">Reference proteome</keyword>
<dbReference type="PANTHER" id="PTHR35399:SF2">
    <property type="entry name" value="DUF839 DOMAIN-CONTAINING PROTEIN"/>
    <property type="match status" value="1"/>
</dbReference>
<dbReference type="PATRIC" id="fig|931277.6.peg.2450"/>
<gene>
    <name evidence="2" type="ORF">C448_12516</name>
</gene>
<dbReference type="InterPro" id="IPR008557">
    <property type="entry name" value="PhoX"/>
</dbReference>
<dbReference type="PANTHER" id="PTHR35399">
    <property type="entry name" value="SLR8030 PROTEIN"/>
    <property type="match status" value="1"/>
</dbReference>
<feature type="compositionally biased region" description="Low complexity" evidence="1">
    <location>
        <begin position="1"/>
        <end position="19"/>
    </location>
</feature>
<dbReference type="EMBL" id="AOMC01000146">
    <property type="protein sequence ID" value="EMA40993.1"/>
    <property type="molecule type" value="Genomic_DNA"/>
</dbReference>
<evidence type="ECO:0000256" key="1">
    <source>
        <dbReference type="SAM" id="MobiDB-lite"/>
    </source>
</evidence>
<feature type="region of interest" description="Disordered" evidence="1">
    <location>
        <begin position="660"/>
        <end position="736"/>
    </location>
</feature>
<dbReference type="AlphaFoldDB" id="M0M6I7"/>
<reference evidence="2 3" key="1">
    <citation type="journal article" date="2014" name="PLoS Genet.">
        <title>Phylogenetically driven sequencing of extremely halophilic archaea reveals strategies for static and dynamic osmo-response.</title>
        <authorList>
            <person name="Becker E.A."/>
            <person name="Seitzer P.M."/>
            <person name="Tritt A."/>
            <person name="Larsen D."/>
            <person name="Krusor M."/>
            <person name="Yao A.I."/>
            <person name="Wu D."/>
            <person name="Madern D."/>
            <person name="Eisen J.A."/>
            <person name="Darling A.E."/>
            <person name="Facciotti M.T."/>
        </authorList>
    </citation>
    <scope>NUCLEOTIDE SEQUENCE [LARGE SCALE GENOMIC DNA]</scope>
    <source>
        <strain evidence="2 3">DSM 1307</strain>
    </source>
</reference>
<comment type="caution">
    <text evidence="2">The sequence shown here is derived from an EMBL/GenBank/DDBJ whole genome shotgun (WGS) entry which is preliminary data.</text>
</comment>
<protein>
    <recommendedName>
        <fullName evidence="4">Cell surface protein</fullName>
    </recommendedName>
</protein>
<name>M0M6I7_HALMO</name>
<dbReference type="OrthoDB" id="167814at2157"/>
<dbReference type="Proteomes" id="UP000011568">
    <property type="component" value="Unassembled WGS sequence"/>
</dbReference>
<dbReference type="STRING" id="931277.C448_12516"/>
<evidence type="ECO:0000313" key="3">
    <source>
        <dbReference type="Proteomes" id="UP000011568"/>
    </source>
</evidence>
<feature type="compositionally biased region" description="Acidic residues" evidence="1">
    <location>
        <begin position="664"/>
        <end position="730"/>
    </location>
</feature>